<keyword evidence="1" id="KW-0472">Membrane</keyword>
<keyword evidence="3" id="KW-1185">Reference proteome</keyword>
<evidence type="ECO:0000313" key="2">
    <source>
        <dbReference type="EMBL" id="MBC6464692.1"/>
    </source>
</evidence>
<organism evidence="2 3">
    <name type="scientific">Actinomadura alba</name>
    <dbReference type="NCBI Taxonomy" id="406431"/>
    <lineage>
        <taxon>Bacteria</taxon>
        <taxon>Bacillati</taxon>
        <taxon>Actinomycetota</taxon>
        <taxon>Actinomycetes</taxon>
        <taxon>Streptosporangiales</taxon>
        <taxon>Thermomonosporaceae</taxon>
        <taxon>Actinomadura</taxon>
    </lineage>
</organism>
<reference evidence="2 3" key="1">
    <citation type="submission" date="2020-06" db="EMBL/GenBank/DDBJ databases">
        <title>Actinomadura xiongansis sp. nov., isolated from soil of Baiyangdian.</title>
        <authorList>
            <person name="Zhang X."/>
        </authorList>
    </citation>
    <scope>NUCLEOTIDE SEQUENCE [LARGE SCALE GENOMIC DNA]</scope>
    <source>
        <strain evidence="2 3">HBUM206468</strain>
    </source>
</reference>
<keyword evidence="1" id="KW-0812">Transmembrane</keyword>
<name>A0ABR7LIL9_9ACTN</name>
<accession>A0ABR7LIL9</accession>
<evidence type="ECO:0000313" key="3">
    <source>
        <dbReference type="Proteomes" id="UP000805614"/>
    </source>
</evidence>
<keyword evidence="1" id="KW-1133">Transmembrane helix</keyword>
<dbReference type="EMBL" id="JABVEC010000002">
    <property type="protein sequence ID" value="MBC6464692.1"/>
    <property type="molecule type" value="Genomic_DNA"/>
</dbReference>
<evidence type="ECO:0000256" key="1">
    <source>
        <dbReference type="SAM" id="Phobius"/>
    </source>
</evidence>
<sequence>MSYAFSTSGHGRGGRLSAAARRLALPALLALVGILVFGWATPARADTVSEIANGLRTSKLYVSSEAQGVLSGPAQDQVRRALNGADHTDIRVVVTKAGADRQALGEMLNGVRQRVGKGDTYVAVTADDKMVGISKEFSATEINQLISQASGGDVTTRLVKFTQLADAKAADKAASSRNSMFVGLGVLVLIVAGVVGLVAVAQKRRKVRDAQQMAELKEGVEEDVTSLGEDIAALDLKVTDPALAAETRDDYTRALDSYDRAKAAAETARRPDDMRGVTTALEDGRYYMTAVRARIAGDPVPERRAPCFFNPQHGPSVQDVPWAPPGSAPRSVPACAADTQAVLNGMAPDSRLVPVGGARRPYWEAGPAYAPYAGGYYAGYGGMDILGPILIGTALGSMLGGGFGGFGGMGGGLADGGGDVFGGDGGDIGGGWDFGSGDFGGGDFGGGGDF</sequence>
<gene>
    <name evidence="2" type="ORF">HKK74_04160</name>
</gene>
<dbReference type="RefSeq" id="WP_246491172.1">
    <property type="nucleotide sequence ID" value="NZ_BAAAOK010000008.1"/>
</dbReference>
<feature type="transmembrane region" description="Helical" evidence="1">
    <location>
        <begin position="180"/>
        <end position="201"/>
    </location>
</feature>
<dbReference type="Proteomes" id="UP000805614">
    <property type="component" value="Unassembled WGS sequence"/>
</dbReference>
<protein>
    <submittedName>
        <fullName evidence="2">Uncharacterized protein</fullName>
    </submittedName>
</protein>
<proteinExistence type="predicted"/>
<comment type="caution">
    <text evidence="2">The sequence shown here is derived from an EMBL/GenBank/DDBJ whole genome shotgun (WGS) entry which is preliminary data.</text>
</comment>